<dbReference type="PANTHER" id="PTHR41523">
    <property type="entry name" value="TWO-COMPONENT SYSTEM SENSOR PROTEIN"/>
    <property type="match status" value="1"/>
</dbReference>
<dbReference type="GO" id="GO:0000160">
    <property type="term" value="P:phosphorelay signal transduction system"/>
    <property type="evidence" value="ECO:0007669"/>
    <property type="project" value="UniProtKB-KW"/>
</dbReference>
<dbReference type="InterPro" id="IPR025201">
    <property type="entry name" value="KdpD_TM"/>
</dbReference>
<dbReference type="InterPro" id="IPR036890">
    <property type="entry name" value="HATPase_C_sf"/>
</dbReference>
<name>A0A328AQG4_9CAUL</name>
<evidence type="ECO:0000256" key="11">
    <source>
        <dbReference type="ARBA" id="ARBA00023012"/>
    </source>
</evidence>
<keyword evidence="5" id="KW-0808">Transferase</keyword>
<keyword evidence="4" id="KW-0597">Phosphoprotein</keyword>
<keyword evidence="12 13" id="KW-0472">Membrane</keyword>
<keyword evidence="8" id="KW-0418">Kinase</keyword>
<dbReference type="Gene3D" id="3.30.565.10">
    <property type="entry name" value="Histidine kinase-like ATPase, C-terminal domain"/>
    <property type="match status" value="1"/>
</dbReference>
<protein>
    <recommendedName>
        <fullName evidence="3">histidine kinase</fullName>
        <ecNumber evidence="3">2.7.13.3</ecNumber>
    </recommendedName>
</protein>
<accession>A0A328AQG4</accession>
<dbReference type="GO" id="GO:0005524">
    <property type="term" value="F:ATP binding"/>
    <property type="evidence" value="ECO:0007669"/>
    <property type="project" value="UniProtKB-KW"/>
</dbReference>
<dbReference type="EMBL" id="QFYQ01000001">
    <property type="protein sequence ID" value="RAK55986.1"/>
    <property type="molecule type" value="Genomic_DNA"/>
</dbReference>
<reference evidence="16" key="1">
    <citation type="submission" date="2018-05" db="EMBL/GenBank/DDBJ databases">
        <authorList>
            <person name="Li X."/>
        </authorList>
    </citation>
    <scope>NUCLEOTIDE SEQUENCE [LARGE SCALE GENOMIC DNA]</scope>
    <source>
        <strain evidence="16">LX32</strain>
    </source>
</reference>
<dbReference type="Proteomes" id="UP000249254">
    <property type="component" value="Unassembled WGS sequence"/>
</dbReference>
<gene>
    <name evidence="15" type="ORF">DJ017_16440</name>
</gene>
<keyword evidence="9" id="KW-0067">ATP-binding</keyword>
<evidence type="ECO:0000256" key="3">
    <source>
        <dbReference type="ARBA" id="ARBA00012438"/>
    </source>
</evidence>
<keyword evidence="6 13" id="KW-0812">Transmembrane</keyword>
<feature type="transmembrane region" description="Helical" evidence="13">
    <location>
        <begin position="20"/>
        <end position="37"/>
    </location>
</feature>
<dbReference type="GO" id="GO:0016020">
    <property type="term" value="C:membrane"/>
    <property type="evidence" value="ECO:0007669"/>
    <property type="project" value="UniProtKB-SubCell"/>
</dbReference>
<feature type="transmembrane region" description="Helical" evidence="13">
    <location>
        <begin position="49"/>
        <end position="75"/>
    </location>
</feature>
<keyword evidence="10 13" id="KW-1133">Transmembrane helix</keyword>
<dbReference type="Pfam" id="PF07536">
    <property type="entry name" value="HWE_HK"/>
    <property type="match status" value="1"/>
</dbReference>
<evidence type="ECO:0000256" key="6">
    <source>
        <dbReference type="ARBA" id="ARBA00022692"/>
    </source>
</evidence>
<dbReference type="InterPro" id="IPR011102">
    <property type="entry name" value="Sig_transdc_His_kinase_HWE"/>
</dbReference>
<evidence type="ECO:0000256" key="8">
    <source>
        <dbReference type="ARBA" id="ARBA00022777"/>
    </source>
</evidence>
<evidence type="ECO:0000256" key="1">
    <source>
        <dbReference type="ARBA" id="ARBA00000085"/>
    </source>
</evidence>
<sequence length="323" mass="35389">MLERLRRVVITTSPTLAQVLWFGLAPAVFAILLRELLNPALGDRAPYVTVFPALLVAALWGGRWAGLICLVLTGAATAWLFVPPRYSFLLKTDDLASLVAFVGSGGVIVLVSLILRRALRDLTLARERETLLVHELQHRVKNNLAIVQSLASQTARTSQRLEDFLPAFNERLMALARVHNLLLESHHRGVELRALAEASLAPYVDGDRRVLIEGGPACVSAESAVSVALALHELATNAVKYGALSDAHGRVRLSWTSRDPRHPDEALLEWTEHDGPRVAEPSRTGFGSRLLKLGVDSSSRGRVVFDLKPNGLTWRAPVRLLNA</sequence>
<dbReference type="Gene3D" id="1.20.120.620">
    <property type="entry name" value="Backbone structure of the membrane domain of e. Coli histidine kinase receptor kdpd"/>
    <property type="match status" value="1"/>
</dbReference>
<keyword evidence="11" id="KW-0902">Two-component regulatory system</keyword>
<dbReference type="SMART" id="SM00911">
    <property type="entry name" value="HWE_HK"/>
    <property type="match status" value="1"/>
</dbReference>
<dbReference type="EC" id="2.7.13.3" evidence="3"/>
<evidence type="ECO:0000313" key="15">
    <source>
        <dbReference type="EMBL" id="RAK55986.1"/>
    </source>
</evidence>
<feature type="domain" description="Signal transduction histidine kinase HWE region" evidence="14">
    <location>
        <begin position="135"/>
        <end position="216"/>
    </location>
</feature>
<dbReference type="PANTHER" id="PTHR41523:SF8">
    <property type="entry name" value="ETHYLENE RESPONSE SENSOR PROTEIN"/>
    <property type="match status" value="1"/>
</dbReference>
<keyword evidence="7" id="KW-0547">Nucleotide-binding</keyword>
<evidence type="ECO:0000256" key="5">
    <source>
        <dbReference type="ARBA" id="ARBA00022679"/>
    </source>
</evidence>
<evidence type="ECO:0000256" key="13">
    <source>
        <dbReference type="SAM" id="Phobius"/>
    </source>
</evidence>
<evidence type="ECO:0000256" key="4">
    <source>
        <dbReference type="ARBA" id="ARBA00022553"/>
    </source>
</evidence>
<evidence type="ECO:0000256" key="9">
    <source>
        <dbReference type="ARBA" id="ARBA00022840"/>
    </source>
</evidence>
<evidence type="ECO:0000259" key="14">
    <source>
        <dbReference type="SMART" id="SM00911"/>
    </source>
</evidence>
<dbReference type="OrthoDB" id="9760752at2"/>
<proteinExistence type="predicted"/>
<feature type="transmembrane region" description="Helical" evidence="13">
    <location>
        <begin position="95"/>
        <end position="115"/>
    </location>
</feature>
<comment type="catalytic activity">
    <reaction evidence="1">
        <text>ATP + protein L-histidine = ADP + protein N-phospho-L-histidine.</text>
        <dbReference type="EC" id="2.7.13.3"/>
    </reaction>
</comment>
<dbReference type="RefSeq" id="WP_111529734.1">
    <property type="nucleotide sequence ID" value="NZ_JBHRSG010000003.1"/>
</dbReference>
<evidence type="ECO:0000256" key="12">
    <source>
        <dbReference type="ARBA" id="ARBA00023136"/>
    </source>
</evidence>
<comment type="subcellular location">
    <subcellularLocation>
        <location evidence="2">Membrane</location>
        <topology evidence="2">Multi-pass membrane protein</topology>
    </subcellularLocation>
</comment>
<evidence type="ECO:0000256" key="10">
    <source>
        <dbReference type="ARBA" id="ARBA00022989"/>
    </source>
</evidence>
<dbReference type="AlphaFoldDB" id="A0A328AQG4"/>
<comment type="caution">
    <text evidence="15">The sequence shown here is derived from an EMBL/GenBank/DDBJ whole genome shotgun (WGS) entry which is preliminary data.</text>
</comment>
<evidence type="ECO:0000256" key="7">
    <source>
        <dbReference type="ARBA" id="ARBA00022741"/>
    </source>
</evidence>
<evidence type="ECO:0000313" key="16">
    <source>
        <dbReference type="Proteomes" id="UP000249254"/>
    </source>
</evidence>
<dbReference type="InterPro" id="IPR038318">
    <property type="entry name" value="KdpD_sf"/>
</dbReference>
<organism evidence="15 16">
    <name type="scientific">Phenylobacterium soli</name>
    <dbReference type="NCBI Taxonomy" id="2170551"/>
    <lineage>
        <taxon>Bacteria</taxon>
        <taxon>Pseudomonadati</taxon>
        <taxon>Pseudomonadota</taxon>
        <taxon>Alphaproteobacteria</taxon>
        <taxon>Caulobacterales</taxon>
        <taxon>Caulobacteraceae</taxon>
        <taxon>Phenylobacterium</taxon>
    </lineage>
</organism>
<dbReference type="Pfam" id="PF13493">
    <property type="entry name" value="DUF4118"/>
    <property type="match status" value="1"/>
</dbReference>
<keyword evidence="16" id="KW-1185">Reference proteome</keyword>
<dbReference type="GO" id="GO:0004673">
    <property type="term" value="F:protein histidine kinase activity"/>
    <property type="evidence" value="ECO:0007669"/>
    <property type="project" value="UniProtKB-EC"/>
</dbReference>
<evidence type="ECO:0000256" key="2">
    <source>
        <dbReference type="ARBA" id="ARBA00004141"/>
    </source>
</evidence>